<evidence type="ECO:0000256" key="11">
    <source>
        <dbReference type="SAM" id="Phobius"/>
    </source>
</evidence>
<gene>
    <name evidence="12" type="ORF">FCC1311_052832</name>
</gene>
<evidence type="ECO:0000313" key="12">
    <source>
        <dbReference type="EMBL" id="GBG29061.1"/>
    </source>
</evidence>
<dbReference type="GO" id="GO:0006843">
    <property type="term" value="P:mitochondrial citrate transmembrane transport"/>
    <property type="evidence" value="ECO:0007669"/>
    <property type="project" value="TreeGrafter"/>
</dbReference>
<dbReference type="EMBL" id="BEYU01000052">
    <property type="protein sequence ID" value="GBG29061.1"/>
    <property type="molecule type" value="Genomic_DNA"/>
</dbReference>
<dbReference type="Proteomes" id="UP000241890">
    <property type="component" value="Unassembled WGS sequence"/>
</dbReference>
<keyword evidence="6 11" id="KW-1133">Transmembrane helix</keyword>
<comment type="caution">
    <text evidence="12">The sequence shown here is derived from an EMBL/GenBank/DDBJ whole genome shotgun (WGS) entry which is preliminary data.</text>
</comment>
<evidence type="ECO:0000313" key="13">
    <source>
        <dbReference type="Proteomes" id="UP000241890"/>
    </source>
</evidence>
<proteinExistence type="inferred from homology"/>
<dbReference type="GO" id="GO:0031966">
    <property type="term" value="C:mitochondrial membrane"/>
    <property type="evidence" value="ECO:0007669"/>
    <property type="project" value="UniProtKB-SubCell"/>
</dbReference>
<feature type="repeat" description="Solcar" evidence="9">
    <location>
        <begin position="131"/>
        <end position="213"/>
    </location>
</feature>
<dbReference type="PANTHER" id="PTHR45788:SF4">
    <property type="entry name" value="TRICARBOXYLATE TRANSPORT PROTEIN, MITOCHONDRIAL"/>
    <property type="match status" value="1"/>
</dbReference>
<keyword evidence="8 9" id="KW-0472">Membrane</keyword>
<dbReference type="Pfam" id="PF00153">
    <property type="entry name" value="Mito_carr"/>
    <property type="match status" value="3"/>
</dbReference>
<evidence type="ECO:0000256" key="10">
    <source>
        <dbReference type="RuleBase" id="RU000488"/>
    </source>
</evidence>
<dbReference type="PROSITE" id="PS50920">
    <property type="entry name" value="SOLCAR"/>
    <property type="match status" value="3"/>
</dbReference>
<dbReference type="AlphaFoldDB" id="A0A2R5GLB3"/>
<dbReference type="OrthoDB" id="44467at2759"/>
<name>A0A2R5GLB3_9STRA</name>
<feature type="repeat" description="Solcar" evidence="9">
    <location>
        <begin position="42"/>
        <end position="122"/>
    </location>
</feature>
<dbReference type="InterPro" id="IPR018108">
    <property type="entry name" value="MCP_transmembrane"/>
</dbReference>
<dbReference type="InterPro" id="IPR023395">
    <property type="entry name" value="MCP_dom_sf"/>
</dbReference>
<evidence type="ECO:0000256" key="8">
    <source>
        <dbReference type="ARBA" id="ARBA00023136"/>
    </source>
</evidence>
<keyword evidence="3 10" id="KW-0813">Transport</keyword>
<keyword evidence="4 9" id="KW-0812">Transmembrane</keyword>
<feature type="transmembrane region" description="Helical" evidence="11">
    <location>
        <begin position="131"/>
        <end position="152"/>
    </location>
</feature>
<evidence type="ECO:0000256" key="3">
    <source>
        <dbReference type="ARBA" id="ARBA00022448"/>
    </source>
</evidence>
<evidence type="ECO:0000256" key="6">
    <source>
        <dbReference type="ARBA" id="ARBA00022989"/>
    </source>
</evidence>
<reference evidence="12 13" key="1">
    <citation type="submission" date="2017-12" db="EMBL/GenBank/DDBJ databases">
        <title>Sequencing, de novo assembly and annotation of complete genome of a new Thraustochytrid species, strain FCC1311.</title>
        <authorList>
            <person name="Sedici K."/>
            <person name="Godart F."/>
            <person name="Aiese Cigliano R."/>
            <person name="Sanseverino W."/>
            <person name="Barakat M."/>
            <person name="Ortet P."/>
            <person name="Marechal E."/>
            <person name="Cagnac O."/>
            <person name="Amato A."/>
        </authorList>
    </citation>
    <scope>NUCLEOTIDE SEQUENCE [LARGE SCALE GENOMIC DNA]</scope>
</reference>
<keyword evidence="13" id="KW-1185">Reference proteome</keyword>
<keyword evidence="5" id="KW-0677">Repeat</keyword>
<comment type="similarity">
    <text evidence="2 10">Belongs to the mitochondrial carrier (TC 2.A.29) family.</text>
</comment>
<accession>A0A2R5GLB3</accession>
<dbReference type="InterPro" id="IPR049563">
    <property type="entry name" value="TXTP-like"/>
</dbReference>
<evidence type="ECO:0000256" key="5">
    <source>
        <dbReference type="ARBA" id="ARBA00022737"/>
    </source>
</evidence>
<comment type="subcellular location">
    <subcellularLocation>
        <location evidence="1">Mitochondrion membrane</location>
        <topology evidence="1">Multi-pass membrane protein</topology>
    </subcellularLocation>
</comment>
<feature type="repeat" description="Solcar" evidence="9">
    <location>
        <begin position="223"/>
        <end position="308"/>
    </location>
</feature>
<evidence type="ECO:0000256" key="9">
    <source>
        <dbReference type="PROSITE-ProRule" id="PRU00282"/>
    </source>
</evidence>
<dbReference type="PANTHER" id="PTHR45788">
    <property type="entry name" value="SUCCINATE/FUMARATE MITOCHONDRIAL TRANSPORTER-RELATED"/>
    <property type="match status" value="1"/>
</dbReference>
<dbReference type="SUPFAM" id="SSF103506">
    <property type="entry name" value="Mitochondrial carrier"/>
    <property type="match status" value="1"/>
</dbReference>
<organism evidence="12 13">
    <name type="scientific">Hondaea fermentalgiana</name>
    <dbReference type="NCBI Taxonomy" id="2315210"/>
    <lineage>
        <taxon>Eukaryota</taxon>
        <taxon>Sar</taxon>
        <taxon>Stramenopiles</taxon>
        <taxon>Bigyra</taxon>
        <taxon>Labyrinthulomycetes</taxon>
        <taxon>Thraustochytrida</taxon>
        <taxon>Thraustochytriidae</taxon>
        <taxon>Hondaea</taxon>
    </lineage>
</organism>
<dbReference type="PRINTS" id="PR00926">
    <property type="entry name" value="MITOCARRIER"/>
</dbReference>
<dbReference type="InParanoid" id="A0A2R5GLB3"/>
<evidence type="ECO:0000256" key="1">
    <source>
        <dbReference type="ARBA" id="ARBA00004225"/>
    </source>
</evidence>
<dbReference type="Gene3D" id="1.50.40.10">
    <property type="entry name" value="Mitochondrial carrier domain"/>
    <property type="match status" value="1"/>
</dbReference>
<evidence type="ECO:0000256" key="7">
    <source>
        <dbReference type="ARBA" id="ARBA00023128"/>
    </source>
</evidence>
<dbReference type="GO" id="GO:0071913">
    <property type="term" value="F:citrate secondary active transmembrane transporter activity"/>
    <property type="evidence" value="ECO:0007669"/>
    <property type="project" value="TreeGrafter"/>
</dbReference>
<dbReference type="InterPro" id="IPR002067">
    <property type="entry name" value="MCP"/>
</dbReference>
<protein>
    <submittedName>
        <fullName evidence="12">Tricarboxylate transport protein, mitochondrial</fullName>
    </submittedName>
</protein>
<feature type="transmembrane region" description="Helical" evidence="11">
    <location>
        <begin position="92"/>
        <end position="111"/>
    </location>
</feature>
<evidence type="ECO:0000256" key="4">
    <source>
        <dbReference type="ARBA" id="ARBA00022692"/>
    </source>
</evidence>
<sequence>MVSTELNTVLRRNASNSAVAARAVQKEVRRGVATVRIPNATREKMIAPMSGFASAAIEITALWPAEYAKTALQLNKDNKDFRILAHIKERGFGIYRGLAPLLIGAPIQGLLRFSTLDYFNRTLADPATGRISLASGLLAGIGAGILESLLVVTPMETVKTQLIHANKGLVEGTKFIVQTQGISGMYKGCGATIAKSASNQALRFVIFNTYKNFMLENPSEQKLTAGQALVGGMLAGALGALGNTPIDTIKSRCQGLDAHRYRNMWHCGVTMVKEEGPLSLYKGLVPRLARTLPGQGIIFCSYEVISSSLRNVMLDDA</sequence>
<evidence type="ECO:0000256" key="2">
    <source>
        <dbReference type="ARBA" id="ARBA00006375"/>
    </source>
</evidence>
<keyword evidence="7" id="KW-0496">Mitochondrion</keyword>